<accession>A0A7Y3RB57</accession>
<feature type="transmembrane region" description="Helical" evidence="4">
    <location>
        <begin position="363"/>
        <end position="383"/>
    </location>
</feature>
<dbReference type="InterPro" id="IPR019734">
    <property type="entry name" value="TPR_rpt"/>
</dbReference>
<organism evidence="5 6">
    <name type="scientific">Flavobacterium rivulicola</name>
    <dbReference type="NCBI Taxonomy" id="2732161"/>
    <lineage>
        <taxon>Bacteria</taxon>
        <taxon>Pseudomonadati</taxon>
        <taxon>Bacteroidota</taxon>
        <taxon>Flavobacteriia</taxon>
        <taxon>Flavobacteriales</taxon>
        <taxon>Flavobacteriaceae</taxon>
        <taxon>Flavobacterium</taxon>
    </lineage>
</organism>
<dbReference type="Pfam" id="PF13181">
    <property type="entry name" value="TPR_8"/>
    <property type="match status" value="1"/>
</dbReference>
<dbReference type="Gene3D" id="1.25.40.10">
    <property type="entry name" value="Tetratricopeptide repeat domain"/>
    <property type="match status" value="1"/>
</dbReference>
<dbReference type="EMBL" id="JABEVX010000008">
    <property type="protein sequence ID" value="NNT72895.1"/>
    <property type="molecule type" value="Genomic_DNA"/>
</dbReference>
<dbReference type="PROSITE" id="PS50005">
    <property type="entry name" value="TPR"/>
    <property type="match status" value="3"/>
</dbReference>
<evidence type="ECO:0000256" key="2">
    <source>
        <dbReference type="ARBA" id="ARBA00022803"/>
    </source>
</evidence>
<dbReference type="Pfam" id="PF07719">
    <property type="entry name" value="TPR_2"/>
    <property type="match status" value="1"/>
</dbReference>
<dbReference type="InterPro" id="IPR011990">
    <property type="entry name" value="TPR-like_helical_dom_sf"/>
</dbReference>
<feature type="transmembrane region" description="Helical" evidence="4">
    <location>
        <begin position="337"/>
        <end position="356"/>
    </location>
</feature>
<feature type="repeat" description="TPR" evidence="3">
    <location>
        <begin position="104"/>
        <end position="137"/>
    </location>
</feature>
<feature type="repeat" description="TPR" evidence="3">
    <location>
        <begin position="36"/>
        <end position="69"/>
    </location>
</feature>
<gene>
    <name evidence="5" type="ORF">HKT18_11765</name>
</gene>
<comment type="caution">
    <text evidence="5">The sequence shown here is derived from an EMBL/GenBank/DDBJ whole genome shotgun (WGS) entry which is preliminary data.</text>
</comment>
<feature type="transmembrane region" description="Helical" evidence="4">
    <location>
        <begin position="389"/>
        <end position="412"/>
    </location>
</feature>
<evidence type="ECO:0000256" key="3">
    <source>
        <dbReference type="PROSITE-ProRule" id="PRU00339"/>
    </source>
</evidence>
<dbReference type="SMART" id="SM00028">
    <property type="entry name" value="TPR"/>
    <property type="match status" value="5"/>
</dbReference>
<feature type="repeat" description="TPR" evidence="3">
    <location>
        <begin position="172"/>
        <end position="205"/>
    </location>
</feature>
<sequence length="417" mass="48293">MFEERLERVQLLIHSQKFNEAQKEIFDLIKENADEPYLYYLLSNIHYQKEQYQEADQLIDKSIALYPDAGFYYYFKACIKLASEKYSEVEPLLMTAIEIDPEEADFRAKLAQFKLLKKDFEMALHYADEALALDPENILGLNIRSTALMKLGRKEESHETITGALREDPENSFTHSNYGWNLLEKGEHNKALEHFREALKSNPNNEYAQGGMVEALKAKNIIYRGYLKYAFFMQNLSGKNQWIFIIGFYVVQKVLRTMANTNTTLQPYLTPIVFLLAVFAFSTWVIVPISNLLFRINPYGKYMLDKDEIKSSNFVGISFCLFLAGLIAYFVTKNENFFSIAAFGFIMMVPLGRMFDISKYKNAPLYFSVLMGTIGLLAIYVTFMDGQLYNGFSIIFLLCFVAYQWLANYWAIKSSNI</sequence>
<reference evidence="5 6" key="1">
    <citation type="submission" date="2020-05" db="EMBL/GenBank/DDBJ databases">
        <title>Draft genome of Flavobacterium sp. IMCC34852.</title>
        <authorList>
            <person name="Song J."/>
            <person name="Cho J.-C."/>
        </authorList>
    </citation>
    <scope>NUCLEOTIDE SEQUENCE [LARGE SCALE GENOMIC DNA]</scope>
    <source>
        <strain evidence="5 6">IMCC34852</strain>
    </source>
</reference>
<protein>
    <submittedName>
        <fullName evidence="5">Tetratricopeptide repeat protein</fullName>
    </submittedName>
</protein>
<evidence type="ECO:0000256" key="1">
    <source>
        <dbReference type="ARBA" id="ARBA00022737"/>
    </source>
</evidence>
<feature type="transmembrane region" description="Helical" evidence="4">
    <location>
        <begin position="314"/>
        <end position="331"/>
    </location>
</feature>
<dbReference type="AlphaFoldDB" id="A0A7Y3RB57"/>
<dbReference type="InterPro" id="IPR013105">
    <property type="entry name" value="TPR_2"/>
</dbReference>
<evidence type="ECO:0000313" key="5">
    <source>
        <dbReference type="EMBL" id="NNT72895.1"/>
    </source>
</evidence>
<keyword evidence="2 3" id="KW-0802">TPR repeat</keyword>
<evidence type="ECO:0000313" key="6">
    <source>
        <dbReference type="Proteomes" id="UP000536509"/>
    </source>
</evidence>
<dbReference type="InterPro" id="IPR051685">
    <property type="entry name" value="Ycf3/AcsC/BcsC/TPR_MFPF"/>
</dbReference>
<feature type="transmembrane region" description="Helical" evidence="4">
    <location>
        <begin position="271"/>
        <end position="294"/>
    </location>
</feature>
<keyword evidence="4" id="KW-1133">Transmembrane helix</keyword>
<proteinExistence type="predicted"/>
<evidence type="ECO:0000256" key="4">
    <source>
        <dbReference type="SAM" id="Phobius"/>
    </source>
</evidence>
<keyword evidence="4" id="KW-0472">Membrane</keyword>
<keyword evidence="6" id="KW-1185">Reference proteome</keyword>
<dbReference type="SUPFAM" id="SSF48452">
    <property type="entry name" value="TPR-like"/>
    <property type="match status" value="2"/>
</dbReference>
<dbReference type="PANTHER" id="PTHR44943">
    <property type="entry name" value="CELLULOSE SYNTHASE OPERON PROTEIN C"/>
    <property type="match status" value="1"/>
</dbReference>
<dbReference type="Proteomes" id="UP000536509">
    <property type="component" value="Unassembled WGS sequence"/>
</dbReference>
<name>A0A7Y3RB57_9FLAO</name>
<dbReference type="PANTHER" id="PTHR44943:SF5">
    <property type="entry name" value="BLL7697 PROTEIN"/>
    <property type="match status" value="1"/>
</dbReference>
<dbReference type="RefSeq" id="WP_171223057.1">
    <property type="nucleotide sequence ID" value="NZ_CP121446.1"/>
</dbReference>
<keyword evidence="4" id="KW-0812">Transmembrane</keyword>
<keyword evidence="1" id="KW-0677">Repeat</keyword>